<dbReference type="AlphaFoldDB" id="A0A6H0XKI4"/>
<evidence type="ECO:0000256" key="2">
    <source>
        <dbReference type="ARBA" id="ARBA00023306"/>
    </source>
</evidence>
<feature type="compositionally biased region" description="Low complexity" evidence="3">
    <location>
        <begin position="28"/>
        <end position="40"/>
    </location>
</feature>
<protein>
    <recommendedName>
        <fullName evidence="4">DNA replication factor Cdt1 C-terminal domain-containing protein</fullName>
    </recommendedName>
</protein>
<feature type="region of interest" description="Disordered" evidence="3">
    <location>
        <begin position="1"/>
        <end position="71"/>
    </location>
</feature>
<feature type="region of interest" description="Disordered" evidence="3">
    <location>
        <begin position="86"/>
        <end position="116"/>
    </location>
</feature>
<feature type="region of interest" description="Disordered" evidence="3">
    <location>
        <begin position="314"/>
        <end position="338"/>
    </location>
</feature>
<feature type="domain" description="DNA replication factor Cdt1 C-terminal" evidence="4">
    <location>
        <begin position="344"/>
        <end position="439"/>
    </location>
</feature>
<dbReference type="EMBL" id="CP051139">
    <property type="protein sequence ID" value="QIW95215.1"/>
    <property type="molecule type" value="Genomic_DNA"/>
</dbReference>
<evidence type="ECO:0000256" key="1">
    <source>
        <dbReference type="ARBA" id="ARBA00008356"/>
    </source>
</evidence>
<organism evidence="5 6">
    <name type="scientific">Peltaster fructicola</name>
    <dbReference type="NCBI Taxonomy" id="286661"/>
    <lineage>
        <taxon>Eukaryota</taxon>
        <taxon>Fungi</taxon>
        <taxon>Dikarya</taxon>
        <taxon>Ascomycota</taxon>
        <taxon>Pezizomycotina</taxon>
        <taxon>Dothideomycetes</taxon>
        <taxon>Dothideomycetes incertae sedis</taxon>
        <taxon>Peltaster</taxon>
    </lineage>
</organism>
<keyword evidence="6" id="KW-1185">Reference proteome</keyword>
<dbReference type="InterPro" id="IPR032054">
    <property type="entry name" value="Cdt1_C"/>
</dbReference>
<dbReference type="Pfam" id="PF16679">
    <property type="entry name" value="CDT1_C"/>
    <property type="match status" value="1"/>
</dbReference>
<dbReference type="Gene3D" id="1.10.10.1420">
    <property type="entry name" value="DNA replication factor Cdt1, C-terminal WH domain"/>
    <property type="match status" value="1"/>
</dbReference>
<evidence type="ECO:0000313" key="6">
    <source>
        <dbReference type="Proteomes" id="UP000503462"/>
    </source>
</evidence>
<dbReference type="OrthoDB" id="341730at2759"/>
<reference evidence="5 6" key="1">
    <citation type="journal article" date="2016" name="Sci. Rep.">
        <title>Peltaster fructicola genome reveals evolution from an invasive phytopathogen to an ectophytic parasite.</title>
        <authorList>
            <person name="Xu C."/>
            <person name="Chen H."/>
            <person name="Gleason M.L."/>
            <person name="Xu J.R."/>
            <person name="Liu H."/>
            <person name="Zhang R."/>
            <person name="Sun G."/>
        </authorList>
    </citation>
    <scope>NUCLEOTIDE SEQUENCE [LARGE SCALE GENOMIC DNA]</scope>
    <source>
        <strain evidence="5 6">LNHT1506</strain>
    </source>
</reference>
<evidence type="ECO:0000259" key="4">
    <source>
        <dbReference type="Pfam" id="PF16679"/>
    </source>
</evidence>
<keyword evidence="2" id="KW-0131">Cell cycle</keyword>
<comment type="similarity">
    <text evidence="1">Belongs to the Cdt1 family.</text>
</comment>
<accession>A0A6H0XKI4</accession>
<name>A0A6H0XKI4_9PEZI</name>
<sequence>MSVTRKRKILTQGDAWEDAPRPRKHTKTACTPAALPPATTQRQSPRSSVGVAHDLASHTTHKRKRGQEDDAARICNKTKLARTTNAPAVPGFQTPQSKRFRDAMPTSPAETPGRKTARLFDRLELQAQKQSAASNTAYDTPPATPESVKLDFADVLPTQLTELVTLFAAFLSAVNGQTALNGASFRISMQELLTTTTKIWRLRAVSTKDIRRLLAVLQDIDVGWVVEDYGRAGLSLTKRLTATKSTSILDTIKLKRAFENELRRQWGHWQESHEQQVDIGAFIEQMPLLDVAKSDAVDKTASLYSRGKDRLESLRQSQAAMKSAESDTKTASVKPTPVHARGTNLLDRILAKQAAAASMPAGPTKEQLERRSCLQRVEEVARVLEILSAGRARASFSMPSIVQQLQQSLRSPMSRIEAERCLSLIAAEIMPQFVSIIVSGTVNGIVITRSGKLGLADLKQRLAEVDI</sequence>
<dbReference type="Pfam" id="PF26121">
    <property type="entry name" value="HTH_CDT1"/>
    <property type="match status" value="1"/>
</dbReference>
<evidence type="ECO:0000313" key="5">
    <source>
        <dbReference type="EMBL" id="QIW95215.1"/>
    </source>
</evidence>
<dbReference type="Proteomes" id="UP000503462">
    <property type="component" value="Chromosome 1"/>
</dbReference>
<evidence type="ECO:0000256" key="3">
    <source>
        <dbReference type="SAM" id="MobiDB-lite"/>
    </source>
</evidence>
<proteinExistence type="inferred from homology"/>
<dbReference type="InterPro" id="IPR038090">
    <property type="entry name" value="Cdt1_C_WH_dom_sf"/>
</dbReference>
<gene>
    <name evidence="5" type="ORF">AMS68_000733</name>
</gene>